<dbReference type="PANTHER" id="PTHR44169:SF6">
    <property type="entry name" value="NADPH-DEPENDENT 1-ACYLDIHYDROXYACETONE PHOSPHATE REDUCTASE"/>
    <property type="match status" value="1"/>
</dbReference>
<dbReference type="OrthoDB" id="2102561at2759"/>
<evidence type="ECO:0000256" key="1">
    <source>
        <dbReference type="ARBA" id="ARBA00006484"/>
    </source>
</evidence>
<keyword evidence="4" id="KW-0812">Transmembrane</keyword>
<evidence type="ECO:0000313" key="5">
    <source>
        <dbReference type="EMBL" id="KAF9512408.1"/>
    </source>
</evidence>
<sequence length="291" mass="31527">MCINIAEWHRFFSMAPVVLITGSSAGGIGGSLVESFAAAGCIVYASARRMESMDGLKDVGDIRKVQMDVDSDDSVSTAVKTILDTEGRIDILINNAGLLCVAPVLDVSLETAEKTFQTNVFGVLRTQRAVVPHMAERKSGLVINVGSVTAIIPIPFGGIYAATKAAVRSITEALYNECRPLGVNVMLIEPGGVRSNLATNTVQRYELPSNSLYKDYIDSIMARIYISQGHSSMKTDEFADFVVKNSLGPKPARYLSIGDKSTVMWILGLLPRSFSLWAIWRFAGRRNAPAT</sequence>
<evidence type="ECO:0000256" key="3">
    <source>
        <dbReference type="RuleBase" id="RU000363"/>
    </source>
</evidence>
<evidence type="ECO:0000256" key="4">
    <source>
        <dbReference type="SAM" id="Phobius"/>
    </source>
</evidence>
<dbReference type="PRINTS" id="PR00081">
    <property type="entry name" value="GDHRDH"/>
</dbReference>
<proteinExistence type="inferred from homology"/>
<dbReference type="GO" id="GO:0005783">
    <property type="term" value="C:endoplasmic reticulum"/>
    <property type="evidence" value="ECO:0007669"/>
    <property type="project" value="TreeGrafter"/>
</dbReference>
<dbReference type="Gene3D" id="3.40.50.720">
    <property type="entry name" value="NAD(P)-binding Rossmann-like Domain"/>
    <property type="match status" value="1"/>
</dbReference>
<dbReference type="Proteomes" id="UP000886523">
    <property type="component" value="Unassembled WGS sequence"/>
</dbReference>
<comment type="similarity">
    <text evidence="1 3">Belongs to the short-chain dehydrogenases/reductases (SDR) family.</text>
</comment>
<dbReference type="SUPFAM" id="SSF51735">
    <property type="entry name" value="NAD(P)-binding Rossmann-fold domains"/>
    <property type="match status" value="1"/>
</dbReference>
<organism evidence="5 6">
    <name type="scientific">Hydnum rufescens UP504</name>
    <dbReference type="NCBI Taxonomy" id="1448309"/>
    <lineage>
        <taxon>Eukaryota</taxon>
        <taxon>Fungi</taxon>
        <taxon>Dikarya</taxon>
        <taxon>Basidiomycota</taxon>
        <taxon>Agaricomycotina</taxon>
        <taxon>Agaricomycetes</taxon>
        <taxon>Cantharellales</taxon>
        <taxon>Hydnaceae</taxon>
        <taxon>Hydnum</taxon>
    </lineage>
</organism>
<dbReference type="PANTHER" id="PTHR44169">
    <property type="entry name" value="NADPH-DEPENDENT 1-ACYLDIHYDROXYACETONE PHOSPHATE REDUCTASE"/>
    <property type="match status" value="1"/>
</dbReference>
<accession>A0A9P6DV84</accession>
<dbReference type="InterPro" id="IPR036291">
    <property type="entry name" value="NAD(P)-bd_dom_sf"/>
</dbReference>
<dbReference type="Pfam" id="PF00106">
    <property type="entry name" value="adh_short"/>
    <property type="match status" value="1"/>
</dbReference>
<evidence type="ECO:0000256" key="2">
    <source>
        <dbReference type="ARBA" id="ARBA00023002"/>
    </source>
</evidence>
<dbReference type="InterPro" id="IPR002347">
    <property type="entry name" value="SDR_fam"/>
</dbReference>
<dbReference type="AlphaFoldDB" id="A0A9P6DV84"/>
<dbReference type="GO" id="GO:0016491">
    <property type="term" value="F:oxidoreductase activity"/>
    <property type="evidence" value="ECO:0007669"/>
    <property type="project" value="UniProtKB-KW"/>
</dbReference>
<evidence type="ECO:0000313" key="6">
    <source>
        <dbReference type="Proteomes" id="UP000886523"/>
    </source>
</evidence>
<feature type="transmembrane region" description="Helical" evidence="4">
    <location>
        <begin position="263"/>
        <end position="283"/>
    </location>
</feature>
<protein>
    <recommendedName>
        <fullName evidence="7">Oxidoreductase</fullName>
    </recommendedName>
</protein>
<dbReference type="FunFam" id="3.40.50.720:FF:000261">
    <property type="entry name" value="NADPH-dependent 1-acyldihydroxyacetone phosphate reductase"/>
    <property type="match status" value="1"/>
</dbReference>
<dbReference type="CDD" id="cd05374">
    <property type="entry name" value="17beta-HSD-like_SDR_c"/>
    <property type="match status" value="1"/>
</dbReference>
<keyword evidence="2" id="KW-0560">Oxidoreductase</keyword>
<keyword evidence="6" id="KW-1185">Reference proteome</keyword>
<comment type="caution">
    <text evidence="5">The sequence shown here is derived from an EMBL/GenBank/DDBJ whole genome shotgun (WGS) entry which is preliminary data.</text>
</comment>
<reference evidence="5" key="1">
    <citation type="journal article" date="2020" name="Nat. Commun.">
        <title>Large-scale genome sequencing of mycorrhizal fungi provides insights into the early evolution of symbiotic traits.</title>
        <authorList>
            <person name="Miyauchi S."/>
            <person name="Kiss E."/>
            <person name="Kuo A."/>
            <person name="Drula E."/>
            <person name="Kohler A."/>
            <person name="Sanchez-Garcia M."/>
            <person name="Morin E."/>
            <person name="Andreopoulos B."/>
            <person name="Barry K.W."/>
            <person name="Bonito G."/>
            <person name="Buee M."/>
            <person name="Carver A."/>
            <person name="Chen C."/>
            <person name="Cichocki N."/>
            <person name="Clum A."/>
            <person name="Culley D."/>
            <person name="Crous P.W."/>
            <person name="Fauchery L."/>
            <person name="Girlanda M."/>
            <person name="Hayes R.D."/>
            <person name="Keri Z."/>
            <person name="LaButti K."/>
            <person name="Lipzen A."/>
            <person name="Lombard V."/>
            <person name="Magnuson J."/>
            <person name="Maillard F."/>
            <person name="Murat C."/>
            <person name="Nolan M."/>
            <person name="Ohm R.A."/>
            <person name="Pangilinan J."/>
            <person name="Pereira M.F."/>
            <person name="Perotto S."/>
            <person name="Peter M."/>
            <person name="Pfister S."/>
            <person name="Riley R."/>
            <person name="Sitrit Y."/>
            <person name="Stielow J.B."/>
            <person name="Szollosi G."/>
            <person name="Zifcakova L."/>
            <person name="Stursova M."/>
            <person name="Spatafora J.W."/>
            <person name="Tedersoo L."/>
            <person name="Vaario L.M."/>
            <person name="Yamada A."/>
            <person name="Yan M."/>
            <person name="Wang P."/>
            <person name="Xu J."/>
            <person name="Bruns T."/>
            <person name="Baldrian P."/>
            <person name="Vilgalys R."/>
            <person name="Dunand C."/>
            <person name="Henrissat B."/>
            <person name="Grigoriev I.V."/>
            <person name="Hibbett D."/>
            <person name="Nagy L.G."/>
            <person name="Martin F.M."/>
        </authorList>
    </citation>
    <scope>NUCLEOTIDE SEQUENCE</scope>
    <source>
        <strain evidence="5">UP504</strain>
    </source>
</reference>
<keyword evidence="4" id="KW-1133">Transmembrane helix</keyword>
<evidence type="ECO:0008006" key="7">
    <source>
        <dbReference type="Google" id="ProtNLM"/>
    </source>
</evidence>
<dbReference type="PRINTS" id="PR00080">
    <property type="entry name" value="SDRFAMILY"/>
</dbReference>
<dbReference type="EMBL" id="MU128987">
    <property type="protein sequence ID" value="KAF9512408.1"/>
    <property type="molecule type" value="Genomic_DNA"/>
</dbReference>
<gene>
    <name evidence="5" type="ORF">BS47DRAFT_1318365</name>
</gene>
<name>A0A9P6DV84_9AGAM</name>
<keyword evidence="4" id="KW-0472">Membrane</keyword>